<feature type="domain" description="Clp R" evidence="3">
    <location>
        <begin position="2"/>
        <end position="201"/>
    </location>
</feature>
<proteinExistence type="predicted"/>
<keyword evidence="5" id="KW-1185">Reference proteome</keyword>
<dbReference type="GO" id="GO:0006508">
    <property type="term" value="P:proteolysis"/>
    <property type="evidence" value="ECO:0007669"/>
    <property type="project" value="UniProtKB-KW"/>
</dbReference>
<dbReference type="GO" id="GO:0008233">
    <property type="term" value="F:peptidase activity"/>
    <property type="evidence" value="ECO:0007669"/>
    <property type="project" value="UniProtKB-KW"/>
</dbReference>
<dbReference type="InterPro" id="IPR004176">
    <property type="entry name" value="Clp_R_N"/>
</dbReference>
<dbReference type="Gene3D" id="1.10.1780.10">
    <property type="entry name" value="Clp, N-terminal domain"/>
    <property type="match status" value="2"/>
</dbReference>
<name>A0ABW7QSY7_9ACTN</name>
<feature type="region of interest" description="Disordered" evidence="2">
    <location>
        <begin position="107"/>
        <end position="126"/>
    </location>
</feature>
<dbReference type="EMBL" id="JBIRGQ010000004">
    <property type="protein sequence ID" value="MFH8548111.1"/>
    <property type="molecule type" value="Genomic_DNA"/>
</dbReference>
<protein>
    <submittedName>
        <fullName evidence="4">Clp protease N-terminal domain-containing protein</fullName>
    </submittedName>
</protein>
<gene>
    <name evidence="4" type="ORF">ACH4F9_24165</name>
</gene>
<dbReference type="PROSITE" id="PS51903">
    <property type="entry name" value="CLP_R"/>
    <property type="match status" value="1"/>
</dbReference>
<feature type="compositionally biased region" description="Basic residues" evidence="2">
    <location>
        <begin position="111"/>
        <end position="125"/>
    </location>
</feature>
<keyword evidence="1" id="KW-0677">Repeat</keyword>
<reference evidence="4 5" key="1">
    <citation type="submission" date="2024-10" db="EMBL/GenBank/DDBJ databases">
        <title>The Natural Products Discovery Center: Release of the First 8490 Sequenced Strains for Exploring Actinobacteria Biosynthetic Diversity.</title>
        <authorList>
            <person name="Kalkreuter E."/>
            <person name="Kautsar S.A."/>
            <person name="Yang D."/>
            <person name="Bader C.D."/>
            <person name="Teijaro C.N."/>
            <person name="Fluegel L."/>
            <person name="Davis C.M."/>
            <person name="Simpson J.R."/>
            <person name="Lauterbach L."/>
            <person name="Steele A.D."/>
            <person name="Gui C."/>
            <person name="Meng S."/>
            <person name="Li G."/>
            <person name="Viehrig K."/>
            <person name="Ye F."/>
            <person name="Su P."/>
            <person name="Kiefer A.F."/>
            <person name="Nichols A."/>
            <person name="Cepeda A.J."/>
            <person name="Yan W."/>
            <person name="Fan B."/>
            <person name="Jiang Y."/>
            <person name="Adhikari A."/>
            <person name="Zheng C.-J."/>
            <person name="Schuster L."/>
            <person name="Cowan T.M."/>
            <person name="Smanski M.J."/>
            <person name="Chevrette M.G."/>
            <person name="De Carvalho L.P.S."/>
            <person name="Shen B."/>
        </authorList>
    </citation>
    <scope>NUCLEOTIDE SEQUENCE [LARGE SCALE GENOMIC DNA]</scope>
    <source>
        <strain evidence="4 5">NPDC017990</strain>
    </source>
</reference>
<dbReference type="InterPro" id="IPR036628">
    <property type="entry name" value="Clp_N_dom_sf"/>
</dbReference>
<evidence type="ECO:0000313" key="5">
    <source>
        <dbReference type="Proteomes" id="UP001610818"/>
    </source>
</evidence>
<evidence type="ECO:0000256" key="2">
    <source>
        <dbReference type="SAM" id="MobiDB-lite"/>
    </source>
</evidence>
<comment type="caution">
    <text evidence="4">The sequence shown here is derived from an EMBL/GenBank/DDBJ whole genome shotgun (WGS) entry which is preliminary data.</text>
</comment>
<dbReference type="Proteomes" id="UP001610818">
    <property type="component" value="Unassembled WGS sequence"/>
</dbReference>
<sequence length="201" mass="21252">MFERFTKDARAVVKGAVVHAESEGAGSVDDGHMLLALLDREASRASFALASLGATRRRDSIEDALGETRRRGGLSQADTAALAELGIDISEIVSRVEEAHGVGALAGGRGGGRRAGHAGGRKAGRSVRNWTAHRPFTREAKDTLVRSLRIATAHRDRHIGDEHILFALTVRPGPVGEVLADHGVTHESVERVLYGGGAGQT</sequence>
<evidence type="ECO:0000313" key="4">
    <source>
        <dbReference type="EMBL" id="MFH8548111.1"/>
    </source>
</evidence>
<evidence type="ECO:0000256" key="1">
    <source>
        <dbReference type="PROSITE-ProRule" id="PRU01251"/>
    </source>
</evidence>
<accession>A0ABW7QSY7</accession>
<evidence type="ECO:0000259" key="3">
    <source>
        <dbReference type="PROSITE" id="PS51903"/>
    </source>
</evidence>
<keyword evidence="4" id="KW-0378">Hydrolase</keyword>
<dbReference type="RefSeq" id="WP_397714536.1">
    <property type="nucleotide sequence ID" value="NZ_JBIRGN010000004.1"/>
</dbReference>
<dbReference type="SUPFAM" id="SSF81923">
    <property type="entry name" value="Double Clp-N motif"/>
    <property type="match status" value="2"/>
</dbReference>
<organism evidence="4 5">
    <name type="scientific">Streptomyces longisporoflavus</name>
    <dbReference type="NCBI Taxonomy" id="28044"/>
    <lineage>
        <taxon>Bacteria</taxon>
        <taxon>Bacillati</taxon>
        <taxon>Actinomycetota</taxon>
        <taxon>Actinomycetes</taxon>
        <taxon>Kitasatosporales</taxon>
        <taxon>Streptomycetaceae</taxon>
        <taxon>Streptomyces</taxon>
    </lineage>
</organism>
<keyword evidence="4" id="KW-0645">Protease</keyword>